<comment type="similarity">
    <text evidence="7">Belongs to the Psb30/Ycf12 family.</text>
</comment>
<sequence length="43" mass="4579">MGFLTDLFSNINFETIAQLTMLAMVVIAGPVVIVLLALRGGDL</sequence>
<keyword evidence="4 7" id="KW-1133">Transmembrane helix</keyword>
<comment type="subunit">
    <text evidence="7">PSII is composed of 1 copy each of membrane proteins PsbA, PsbB, PsbC, PsbD, PsbE, PsbF, PsbH, PsbI, PsbJ, PsbK, PsbL, PsbM, PsbT, PsbX, PsbY, PsbZ, Psb30/Ycf12, peripheral proteins PsbO, CyanoQ (PsbQ), PsbU, PsbV and a large number of cofactors. It forms dimeric complexes.</text>
</comment>
<comment type="subcellular location">
    <subcellularLocation>
        <location evidence="7">Cellular thylakoid membrane</location>
        <topology evidence="7">Single-pass membrane protein</topology>
    </subcellularLocation>
    <subcellularLocation>
        <location evidence="1">Membrane</location>
        <topology evidence="1">Single-pass membrane protein</topology>
    </subcellularLocation>
</comment>
<keyword evidence="9" id="KW-1185">Reference proteome</keyword>
<keyword evidence="6 7" id="KW-0604">Photosystem II</keyword>
<dbReference type="GO" id="GO:0009523">
    <property type="term" value="C:photosystem II"/>
    <property type="evidence" value="ECO:0007669"/>
    <property type="project" value="UniProtKB-KW"/>
</dbReference>
<comment type="function">
    <text evidence="7">A core subunit of photosystem II (PSII), probably helps stabilize the reaction center.</text>
</comment>
<dbReference type="GO" id="GO:0015979">
    <property type="term" value="P:photosynthesis"/>
    <property type="evidence" value="ECO:0007669"/>
    <property type="project" value="UniProtKB-KW"/>
</dbReference>
<dbReference type="OrthoDB" id="516821at2"/>
<keyword evidence="7" id="KW-0793">Thylakoid</keyword>
<keyword evidence="2 7" id="KW-0602">Photosynthesis</keyword>
<gene>
    <name evidence="7" type="primary">psb30</name>
    <name evidence="7" type="synonym">ycf12</name>
    <name evidence="8" type="ORF">D5R40_02635</name>
</gene>
<dbReference type="HAMAP" id="MF_01329">
    <property type="entry name" value="PSII_Psb30_Ycf12"/>
    <property type="match status" value="1"/>
</dbReference>
<dbReference type="Pfam" id="PF05969">
    <property type="entry name" value="PSII_Ycf12"/>
    <property type="match status" value="1"/>
</dbReference>
<comment type="caution">
    <text evidence="8">The sequence shown here is derived from an EMBL/GenBank/DDBJ whole genome shotgun (WGS) entry which is preliminary data.</text>
</comment>
<evidence type="ECO:0000256" key="4">
    <source>
        <dbReference type="ARBA" id="ARBA00022989"/>
    </source>
</evidence>
<dbReference type="RefSeq" id="WP_124144053.1">
    <property type="nucleotide sequence ID" value="NZ_CAWOKI010000383.1"/>
</dbReference>
<dbReference type="AlphaFoldDB" id="A0A3N6PU18"/>
<feature type="transmembrane region" description="Helical" evidence="7">
    <location>
        <begin position="16"/>
        <end position="38"/>
    </location>
</feature>
<dbReference type="EMBL" id="RCBY01000008">
    <property type="protein sequence ID" value="RQH55344.1"/>
    <property type="molecule type" value="Genomic_DNA"/>
</dbReference>
<evidence type="ECO:0000256" key="3">
    <source>
        <dbReference type="ARBA" id="ARBA00022692"/>
    </source>
</evidence>
<keyword evidence="3 7" id="KW-0812">Transmembrane</keyword>
<protein>
    <recommendedName>
        <fullName evidence="7">Photosystem II reaction center protein Psb30</fullName>
    </recommendedName>
    <alternativeName>
        <fullName evidence="7">Photosystem II reaction center protein Ycf12</fullName>
    </alternativeName>
</protein>
<organism evidence="8 9">
    <name type="scientific">Okeania hirsuta</name>
    <dbReference type="NCBI Taxonomy" id="1458930"/>
    <lineage>
        <taxon>Bacteria</taxon>
        <taxon>Bacillati</taxon>
        <taxon>Cyanobacteriota</taxon>
        <taxon>Cyanophyceae</taxon>
        <taxon>Oscillatoriophycideae</taxon>
        <taxon>Oscillatoriales</taxon>
        <taxon>Microcoleaceae</taxon>
        <taxon>Okeania</taxon>
    </lineage>
</organism>
<dbReference type="InterPro" id="IPR010284">
    <property type="entry name" value="PSII_Ycf12_core-subunit"/>
</dbReference>
<dbReference type="NCBIfam" id="NF010239">
    <property type="entry name" value="PRK13686.1"/>
    <property type="match status" value="1"/>
</dbReference>
<keyword evidence="5 7" id="KW-0472">Membrane</keyword>
<reference evidence="8 9" key="1">
    <citation type="journal article" date="2018" name="ACS Chem. Biol.">
        <title>Ketoreductase domain dysfunction expands chemodiversity: malyngamide biosynthesis in the cyanobacterium Okeania hirsuta.</title>
        <authorList>
            <person name="Moss N.A."/>
            <person name="Leao T."/>
            <person name="Rankin M."/>
            <person name="McCullough T.M."/>
            <person name="Qu P."/>
            <person name="Korobeynikov A."/>
            <person name="Smith J.L."/>
            <person name="Gerwick L."/>
            <person name="Gerwick W.H."/>
        </authorList>
    </citation>
    <scope>NUCLEOTIDE SEQUENCE [LARGE SCALE GENOMIC DNA]</scope>
    <source>
        <strain evidence="8 9">PAB10Feb10-1</strain>
    </source>
</reference>
<evidence type="ECO:0000256" key="1">
    <source>
        <dbReference type="ARBA" id="ARBA00004167"/>
    </source>
</evidence>
<name>A0A3N6PU18_9CYAN</name>
<dbReference type="Proteomes" id="UP000269154">
    <property type="component" value="Unassembled WGS sequence"/>
</dbReference>
<dbReference type="GO" id="GO:0031676">
    <property type="term" value="C:plasma membrane-derived thylakoid membrane"/>
    <property type="evidence" value="ECO:0007669"/>
    <property type="project" value="UniProtKB-SubCell"/>
</dbReference>
<evidence type="ECO:0000256" key="7">
    <source>
        <dbReference type="HAMAP-Rule" id="MF_01329"/>
    </source>
</evidence>
<proteinExistence type="inferred from homology"/>
<accession>A0A3N6PU18</accession>
<evidence type="ECO:0000313" key="8">
    <source>
        <dbReference type="EMBL" id="RQH55344.1"/>
    </source>
</evidence>
<evidence type="ECO:0000256" key="5">
    <source>
        <dbReference type="ARBA" id="ARBA00023136"/>
    </source>
</evidence>
<evidence type="ECO:0000313" key="9">
    <source>
        <dbReference type="Proteomes" id="UP000269154"/>
    </source>
</evidence>
<evidence type="ECO:0000256" key="6">
    <source>
        <dbReference type="ARBA" id="ARBA00023276"/>
    </source>
</evidence>
<evidence type="ECO:0000256" key="2">
    <source>
        <dbReference type="ARBA" id="ARBA00022531"/>
    </source>
</evidence>